<keyword evidence="1" id="KW-0812">Transmembrane</keyword>
<organism evidence="2">
    <name type="scientific">Rhizobium meliloti</name>
    <name type="common">Ensifer meliloti</name>
    <name type="synonym">Sinorhizobium meliloti</name>
    <dbReference type="NCBI Taxonomy" id="382"/>
    <lineage>
        <taxon>Bacteria</taxon>
        <taxon>Pseudomonadati</taxon>
        <taxon>Pseudomonadota</taxon>
        <taxon>Alphaproteobacteria</taxon>
        <taxon>Hyphomicrobiales</taxon>
        <taxon>Rhizobiaceae</taxon>
        <taxon>Sinorhizobium/Ensifer group</taxon>
        <taxon>Sinorhizobium</taxon>
    </lineage>
</organism>
<dbReference type="RefSeq" id="WP_153318980.1">
    <property type="nucleotide sequence ID" value="NZ_CP136276.1"/>
</dbReference>
<comment type="caution">
    <text evidence="2">The sequence shown here is derived from an EMBL/GenBank/DDBJ whole genome shotgun (WGS) entry which is preliminary data.</text>
</comment>
<evidence type="ECO:0000313" key="2">
    <source>
        <dbReference type="EMBL" id="MQW08223.1"/>
    </source>
</evidence>
<feature type="transmembrane region" description="Helical" evidence="1">
    <location>
        <begin position="59"/>
        <end position="79"/>
    </location>
</feature>
<feature type="transmembrane region" description="Helical" evidence="1">
    <location>
        <begin position="216"/>
        <end position="238"/>
    </location>
</feature>
<gene>
    <name evidence="2" type="ORF">GHK45_32185</name>
</gene>
<proteinExistence type="predicted"/>
<feature type="transmembrane region" description="Helical" evidence="1">
    <location>
        <begin position="259"/>
        <end position="276"/>
    </location>
</feature>
<keyword evidence="1" id="KW-1133">Transmembrane helix</keyword>
<keyword evidence="1" id="KW-0472">Membrane</keyword>
<reference evidence="2" key="1">
    <citation type="journal article" date="2013" name="Genome Biol.">
        <title>Comparative genomics of the core and accessory genomes of 48 Sinorhizobium strains comprising five genospecies.</title>
        <authorList>
            <person name="Sugawara M."/>
            <person name="Epstein B."/>
            <person name="Badgley B.D."/>
            <person name="Unno T."/>
            <person name="Xu L."/>
            <person name="Reese J."/>
            <person name="Gyaneshwar P."/>
            <person name="Denny R."/>
            <person name="Mudge J."/>
            <person name="Bharti A.K."/>
            <person name="Farmer A.D."/>
            <person name="May G.D."/>
            <person name="Woodward J.E."/>
            <person name="Medigue C."/>
            <person name="Vallenet D."/>
            <person name="Lajus A."/>
            <person name="Rouy Z."/>
            <person name="Martinez-Vaz B."/>
            <person name="Tiffin P."/>
            <person name="Young N.D."/>
            <person name="Sadowsky M.J."/>
        </authorList>
    </citation>
    <scope>NUCLEOTIDE SEQUENCE</scope>
    <source>
        <strain evidence="2">M30</strain>
    </source>
</reference>
<evidence type="ECO:0000256" key="1">
    <source>
        <dbReference type="SAM" id="Phobius"/>
    </source>
</evidence>
<feature type="transmembrane region" description="Helical" evidence="1">
    <location>
        <begin position="183"/>
        <end position="204"/>
    </location>
</feature>
<dbReference type="EMBL" id="WISP01000210">
    <property type="protein sequence ID" value="MQW08223.1"/>
    <property type="molecule type" value="Genomic_DNA"/>
</dbReference>
<accession>A0A6A7ZZC2</accession>
<dbReference type="Pfam" id="PF04143">
    <property type="entry name" value="Sulf_transp"/>
    <property type="match status" value="2"/>
</dbReference>
<dbReference type="InterPro" id="IPR007272">
    <property type="entry name" value="Sulf_transp_TsuA/YedE"/>
</dbReference>
<name>A0A6A7ZZC2_RHIML</name>
<feature type="transmembrane region" description="Helical" evidence="1">
    <location>
        <begin position="288"/>
        <end position="309"/>
    </location>
</feature>
<dbReference type="AlphaFoldDB" id="A0A6A7ZZC2"/>
<feature type="transmembrane region" description="Helical" evidence="1">
    <location>
        <begin position="20"/>
        <end position="47"/>
    </location>
</feature>
<feature type="transmembrane region" description="Helical" evidence="1">
    <location>
        <begin position="150"/>
        <end position="171"/>
    </location>
</feature>
<feature type="transmembrane region" description="Helical" evidence="1">
    <location>
        <begin position="91"/>
        <end position="112"/>
    </location>
</feature>
<sequence length="317" mass="33535">MKEFFVSTSGPVAAGMEDWAGTALLAVVAFVVGFTLNHASICTVIATRELIAERRPARSIALVECAVWAGLAYAVLGIAPTMQEGWFPLSHLVPAAILFGFGTYVNGACVFGSIGHVGNGEIEFGFTLLSISVVFYIESWFALLPDQPPISASSPLGAVLLALALFVLLGLRLSVPLRSRSNFWRLTYSMGAVGITSTILVALAPEYSITASVGTIVSIPVAGAVVLICMFAGSFASARFRRHRFKLRWPTTKGILKRSFGGILMGLGALMIPGGNDTVLLIGLPMGAWQAVLAYALFVATLAALIAMFGSRARSWS</sequence>
<protein>
    <submittedName>
        <fullName evidence="2">YeeE/YedE family protein</fullName>
    </submittedName>
</protein>
<feature type="transmembrane region" description="Helical" evidence="1">
    <location>
        <begin position="124"/>
        <end position="144"/>
    </location>
</feature>